<dbReference type="InterPro" id="IPR000792">
    <property type="entry name" value="Tscrpt_reg_LuxR_C"/>
</dbReference>
<evidence type="ECO:0000256" key="2">
    <source>
        <dbReference type="ARBA" id="ARBA00023125"/>
    </source>
</evidence>
<keyword evidence="1" id="KW-0805">Transcription regulation</keyword>
<protein>
    <recommendedName>
        <fullName evidence="8">TctD transcriptional regulator</fullName>
    </recommendedName>
</protein>
<dbReference type="GeneID" id="33359165"/>
<evidence type="ECO:0000259" key="5">
    <source>
        <dbReference type="PROSITE" id="PS50043"/>
    </source>
</evidence>
<feature type="domain" description="Response regulatory" evidence="6">
    <location>
        <begin position="6"/>
        <end position="122"/>
    </location>
</feature>
<keyword evidence="2" id="KW-0238">DNA-binding</keyword>
<dbReference type="Pfam" id="PF00072">
    <property type="entry name" value="Response_reg"/>
    <property type="match status" value="1"/>
</dbReference>
<dbReference type="InterPro" id="IPR011006">
    <property type="entry name" value="CheY-like_superfamily"/>
</dbReference>
<feature type="modified residue" description="4-aspartylphosphate" evidence="4">
    <location>
        <position position="55"/>
    </location>
</feature>
<name>A0A1Z1MJQ9_9FLOR</name>
<dbReference type="AlphaFoldDB" id="A0A1Z1MJQ9"/>
<dbReference type="SMART" id="SM00448">
    <property type="entry name" value="REC"/>
    <property type="match status" value="1"/>
</dbReference>
<dbReference type="SUPFAM" id="SSF46894">
    <property type="entry name" value="C-terminal effector domain of the bipartite response regulators"/>
    <property type="match status" value="1"/>
</dbReference>
<keyword evidence="7" id="KW-0934">Plastid</keyword>
<keyword evidence="3" id="KW-0804">Transcription</keyword>
<dbReference type="EMBL" id="MF101440">
    <property type="protein sequence ID" value="ARW66082.1"/>
    <property type="molecule type" value="Genomic_DNA"/>
</dbReference>
<dbReference type="GO" id="GO:0005829">
    <property type="term" value="C:cytosol"/>
    <property type="evidence" value="ECO:0007669"/>
    <property type="project" value="TreeGrafter"/>
</dbReference>
<evidence type="ECO:0000256" key="1">
    <source>
        <dbReference type="ARBA" id="ARBA00023015"/>
    </source>
</evidence>
<dbReference type="RefSeq" id="YP_009396896.1">
    <property type="nucleotide sequence ID" value="NC_035284.1"/>
</dbReference>
<dbReference type="CDD" id="cd06170">
    <property type="entry name" value="LuxR_C_like"/>
    <property type="match status" value="1"/>
</dbReference>
<dbReference type="GO" id="GO:0000156">
    <property type="term" value="F:phosphorelay response regulator activity"/>
    <property type="evidence" value="ECO:0007669"/>
    <property type="project" value="TreeGrafter"/>
</dbReference>
<sequence length="218" mass="24958">MKHVKKILLVDDDQYIRNALSSYLFAEGFLVYSVDNVSSAFIVIKNSCPDLIITDIMIKGLNGYDFIKVIKLDSFLYHIPIIFLTAKGMTSDRIKGYNLGCNAYLTKPFHPQELLAIINNIFHQIDLLCSRSFVPIGTILINSKMLDTFTPRECNILQLVFNGYMNKEIALSLNISLRNVEKYISRLLSKTNTRNRVELVRSIINLYVRANDGNRTRV</sequence>
<dbReference type="Gene3D" id="1.10.10.10">
    <property type="entry name" value="Winged helix-like DNA-binding domain superfamily/Winged helix DNA-binding domain"/>
    <property type="match status" value="1"/>
</dbReference>
<dbReference type="PANTHER" id="PTHR48111:SF67">
    <property type="entry name" value="TRANSCRIPTIONAL REGULATORY PROTEIN TCTD"/>
    <property type="match status" value="1"/>
</dbReference>
<dbReference type="GO" id="GO:0006355">
    <property type="term" value="P:regulation of DNA-templated transcription"/>
    <property type="evidence" value="ECO:0007669"/>
    <property type="project" value="InterPro"/>
</dbReference>
<dbReference type="Gene3D" id="3.40.50.2300">
    <property type="match status" value="1"/>
</dbReference>
<keyword evidence="7" id="KW-0150">Chloroplast</keyword>
<geneLocation type="chloroplast" evidence="7"/>
<dbReference type="PRINTS" id="PR00038">
    <property type="entry name" value="HTHLUXR"/>
</dbReference>
<dbReference type="PROSITE" id="PS00622">
    <property type="entry name" value="HTH_LUXR_1"/>
    <property type="match status" value="1"/>
</dbReference>
<dbReference type="InterPro" id="IPR036388">
    <property type="entry name" value="WH-like_DNA-bd_sf"/>
</dbReference>
<keyword evidence="4" id="KW-0597">Phosphoprotein</keyword>
<dbReference type="PANTHER" id="PTHR48111">
    <property type="entry name" value="REGULATOR OF RPOS"/>
    <property type="match status" value="1"/>
</dbReference>
<dbReference type="GO" id="GO:0032993">
    <property type="term" value="C:protein-DNA complex"/>
    <property type="evidence" value="ECO:0007669"/>
    <property type="project" value="TreeGrafter"/>
</dbReference>
<dbReference type="InterPro" id="IPR016032">
    <property type="entry name" value="Sig_transdc_resp-reg_C-effctor"/>
</dbReference>
<dbReference type="Pfam" id="PF00196">
    <property type="entry name" value="GerE"/>
    <property type="match status" value="1"/>
</dbReference>
<dbReference type="PROSITE" id="PS50110">
    <property type="entry name" value="RESPONSE_REGULATORY"/>
    <property type="match status" value="1"/>
</dbReference>
<dbReference type="PROSITE" id="PS50043">
    <property type="entry name" value="HTH_LUXR_2"/>
    <property type="match status" value="1"/>
</dbReference>
<dbReference type="InterPro" id="IPR039420">
    <property type="entry name" value="WalR-like"/>
</dbReference>
<evidence type="ECO:0000313" key="7">
    <source>
        <dbReference type="EMBL" id="ARW66082.1"/>
    </source>
</evidence>
<dbReference type="SMART" id="SM00421">
    <property type="entry name" value="HTH_LUXR"/>
    <property type="match status" value="1"/>
</dbReference>
<gene>
    <name evidence="7" type="primary">ycf29</name>
</gene>
<evidence type="ECO:0000256" key="4">
    <source>
        <dbReference type="PROSITE-ProRule" id="PRU00169"/>
    </source>
</evidence>
<evidence type="ECO:0008006" key="8">
    <source>
        <dbReference type="Google" id="ProtNLM"/>
    </source>
</evidence>
<feature type="domain" description="HTH luxR-type" evidence="5">
    <location>
        <begin position="142"/>
        <end position="207"/>
    </location>
</feature>
<organism evidence="7">
    <name type="scientific">Ophidocladus simpliciusculus</name>
    <dbReference type="NCBI Taxonomy" id="1261574"/>
    <lineage>
        <taxon>Eukaryota</taxon>
        <taxon>Rhodophyta</taxon>
        <taxon>Florideophyceae</taxon>
        <taxon>Rhodymeniophycidae</taxon>
        <taxon>Ceramiales</taxon>
        <taxon>Rhodomelaceae</taxon>
        <taxon>Herposiphonieae</taxon>
        <taxon>Ophidocladus</taxon>
    </lineage>
</organism>
<dbReference type="InterPro" id="IPR001789">
    <property type="entry name" value="Sig_transdc_resp-reg_receiver"/>
</dbReference>
<accession>A0A1Z1MJQ9</accession>
<proteinExistence type="predicted"/>
<dbReference type="SUPFAM" id="SSF52172">
    <property type="entry name" value="CheY-like"/>
    <property type="match status" value="1"/>
</dbReference>
<reference evidence="7" key="1">
    <citation type="journal article" date="2017" name="J. Phycol.">
        <title>Analysis of chloroplast genomes and a supermatrix inform reclassification of the Rhodomelaceae (Rhodophyta).</title>
        <authorList>
            <person name="Diaz-Tapia P."/>
            <person name="Maggs C.A."/>
            <person name="West J.A."/>
            <person name="Verbruggen H."/>
        </authorList>
    </citation>
    <scope>NUCLEOTIDE SEQUENCE</scope>
    <source>
        <strain evidence="7">PD949</strain>
    </source>
</reference>
<evidence type="ECO:0000256" key="3">
    <source>
        <dbReference type="ARBA" id="ARBA00023163"/>
    </source>
</evidence>
<dbReference type="GO" id="GO:0000976">
    <property type="term" value="F:transcription cis-regulatory region binding"/>
    <property type="evidence" value="ECO:0007669"/>
    <property type="project" value="TreeGrafter"/>
</dbReference>
<evidence type="ECO:0000259" key="6">
    <source>
        <dbReference type="PROSITE" id="PS50110"/>
    </source>
</evidence>